<dbReference type="Proteomes" id="UP000092498">
    <property type="component" value="Chromosome"/>
</dbReference>
<gene>
    <name evidence="2" type="ORF">ATE48_11305</name>
</gene>
<proteinExistence type="predicted"/>
<dbReference type="Gene3D" id="1.25.40.10">
    <property type="entry name" value="Tetratricopeptide repeat domain"/>
    <property type="match status" value="1"/>
</dbReference>
<dbReference type="EMBL" id="CP013244">
    <property type="protein sequence ID" value="ANP46462.1"/>
    <property type="molecule type" value="Genomic_DNA"/>
</dbReference>
<evidence type="ECO:0000313" key="3">
    <source>
        <dbReference type="Proteomes" id="UP000092498"/>
    </source>
</evidence>
<evidence type="ECO:0000256" key="1">
    <source>
        <dbReference type="SAM" id="SignalP"/>
    </source>
</evidence>
<dbReference type="SUPFAM" id="SSF48452">
    <property type="entry name" value="TPR-like"/>
    <property type="match status" value="1"/>
</dbReference>
<dbReference type="RefSeq" id="WP_066771581.1">
    <property type="nucleotide sequence ID" value="NZ_CP013244.1"/>
</dbReference>
<keyword evidence="3" id="KW-1185">Reference proteome</keyword>
<dbReference type="AlphaFoldDB" id="A0A1B1AIT0"/>
<dbReference type="InterPro" id="IPR011990">
    <property type="entry name" value="TPR-like_helical_dom_sf"/>
</dbReference>
<sequence>MGTRGKIAGFCRALLLVASVSMISISSSFAQDLGALSDRILDNPQDAELNFEYARAAEQQGHLRLALAAYERVMINDPSNEEARRGYERIRRLIEPPFTTLNTEFGVRWDSNALNSAVLEEDAYSYFARGTLIDERNLGGRHWRSIVNVEAETTPDIDELDRLYVGAQTGPLVYVGPHVAAIPSIGIGVATLNGDHFFNDYNIGVTVEGKSSGMSYWTRLRAGYREYADDAVADQGPYAELIGGLSVPRILSDSDTFVVIPWARWSDIEGTSFTFLGDLSPGQFLEYGAEATYNYQVNDKLILSAGGSLRQRNYTESTLFSGDDRADFLVSPEAAVTVQNFAPCECAVRLSYQYRDNDSNDPLFEYDGERVQLSLRSRF</sequence>
<organism evidence="2 3">
    <name type="scientific">Candidatus Viadribacter manganicus</name>
    <dbReference type="NCBI Taxonomy" id="1759059"/>
    <lineage>
        <taxon>Bacteria</taxon>
        <taxon>Pseudomonadati</taxon>
        <taxon>Pseudomonadota</taxon>
        <taxon>Alphaproteobacteria</taxon>
        <taxon>Hyphomonadales</taxon>
        <taxon>Hyphomonadaceae</taxon>
        <taxon>Candidatus Viadribacter</taxon>
    </lineage>
</organism>
<protein>
    <recommendedName>
        <fullName evidence="4">DUF560 domain-containing protein</fullName>
    </recommendedName>
</protein>
<dbReference type="OrthoDB" id="8436042at2"/>
<dbReference type="KEGG" id="cbot:ATE48_11305"/>
<accession>A0A1B1AIT0</accession>
<dbReference type="InParanoid" id="A0A1B1AIT0"/>
<reference evidence="2 3" key="1">
    <citation type="submission" date="2015-11" db="EMBL/GenBank/DDBJ databases">
        <title>Whole-Genome Sequence of Candidatus Oderbacter manganicum from the National Park Lower Oder Valley, Germany.</title>
        <authorList>
            <person name="Braun B."/>
            <person name="Liere K."/>
            <person name="Szewzyk U."/>
        </authorList>
    </citation>
    <scope>NUCLEOTIDE SEQUENCE [LARGE SCALE GENOMIC DNA]</scope>
    <source>
        <strain evidence="2 3">OTSz_A_272</strain>
    </source>
</reference>
<feature type="signal peptide" evidence="1">
    <location>
        <begin position="1"/>
        <end position="30"/>
    </location>
</feature>
<keyword evidence="1" id="KW-0732">Signal</keyword>
<evidence type="ECO:0008006" key="4">
    <source>
        <dbReference type="Google" id="ProtNLM"/>
    </source>
</evidence>
<name>A0A1B1AIT0_9PROT</name>
<evidence type="ECO:0000313" key="2">
    <source>
        <dbReference type="EMBL" id="ANP46462.1"/>
    </source>
</evidence>
<feature type="chain" id="PRO_5008518882" description="DUF560 domain-containing protein" evidence="1">
    <location>
        <begin position="31"/>
        <end position="379"/>
    </location>
</feature>